<name>Q01XT8_SOLUE</name>
<dbReference type="HOGENOM" id="CLU_1502507_0_0_0"/>
<organism evidence="3">
    <name type="scientific">Solibacter usitatus (strain Ellin6076)</name>
    <dbReference type="NCBI Taxonomy" id="234267"/>
    <lineage>
        <taxon>Bacteria</taxon>
        <taxon>Pseudomonadati</taxon>
        <taxon>Acidobacteriota</taxon>
        <taxon>Terriglobia</taxon>
        <taxon>Bryobacterales</taxon>
        <taxon>Solibacteraceae</taxon>
        <taxon>Candidatus Solibacter</taxon>
    </lineage>
</organism>
<evidence type="ECO:0000256" key="1">
    <source>
        <dbReference type="SAM" id="SignalP"/>
    </source>
</evidence>
<dbReference type="InParanoid" id="Q01XT8"/>
<gene>
    <name evidence="3" type="ordered locus">Acid_4568</name>
</gene>
<feature type="chain" id="PRO_5004163587" evidence="1">
    <location>
        <begin position="27"/>
        <end position="179"/>
    </location>
</feature>
<dbReference type="Pfam" id="PF04972">
    <property type="entry name" value="BON"/>
    <property type="match status" value="2"/>
</dbReference>
<dbReference type="OrthoDB" id="121173at2"/>
<keyword evidence="1" id="KW-0732">Signal</keyword>
<reference evidence="3" key="1">
    <citation type="submission" date="2006-10" db="EMBL/GenBank/DDBJ databases">
        <title>Complete sequence of Solibacter usitatus Ellin6076.</title>
        <authorList>
            <consortium name="US DOE Joint Genome Institute"/>
            <person name="Copeland A."/>
            <person name="Lucas S."/>
            <person name="Lapidus A."/>
            <person name="Barry K."/>
            <person name="Detter J.C."/>
            <person name="Glavina del Rio T."/>
            <person name="Hammon N."/>
            <person name="Israni S."/>
            <person name="Dalin E."/>
            <person name="Tice H."/>
            <person name="Pitluck S."/>
            <person name="Thompson L.S."/>
            <person name="Brettin T."/>
            <person name="Bruce D."/>
            <person name="Han C."/>
            <person name="Tapia R."/>
            <person name="Gilna P."/>
            <person name="Schmutz J."/>
            <person name="Larimer F."/>
            <person name="Land M."/>
            <person name="Hauser L."/>
            <person name="Kyrpides N."/>
            <person name="Mikhailova N."/>
            <person name="Janssen P.H."/>
            <person name="Kuske C.R."/>
            <person name="Richardson P."/>
        </authorList>
    </citation>
    <scope>NUCLEOTIDE SEQUENCE</scope>
    <source>
        <strain evidence="3">Ellin6076</strain>
    </source>
</reference>
<accession>Q01XT8</accession>
<evidence type="ECO:0000259" key="2">
    <source>
        <dbReference type="PROSITE" id="PS50914"/>
    </source>
</evidence>
<dbReference type="InterPro" id="IPR007055">
    <property type="entry name" value="BON_dom"/>
</dbReference>
<dbReference type="PANTHER" id="PTHR34606:SF15">
    <property type="entry name" value="BON DOMAIN-CONTAINING PROTEIN"/>
    <property type="match status" value="1"/>
</dbReference>
<evidence type="ECO:0000313" key="3">
    <source>
        <dbReference type="EMBL" id="ABJ85527.1"/>
    </source>
</evidence>
<dbReference type="EMBL" id="CP000473">
    <property type="protein sequence ID" value="ABJ85527.1"/>
    <property type="molecule type" value="Genomic_DNA"/>
</dbReference>
<protein>
    <submittedName>
        <fullName evidence="3">Transport-associated</fullName>
    </submittedName>
</protein>
<feature type="domain" description="BON" evidence="2">
    <location>
        <begin position="102"/>
        <end position="172"/>
    </location>
</feature>
<dbReference type="AlphaFoldDB" id="Q01XT8"/>
<dbReference type="PROSITE" id="PS50914">
    <property type="entry name" value="BON"/>
    <property type="match status" value="2"/>
</dbReference>
<feature type="domain" description="BON" evidence="2">
    <location>
        <begin position="21"/>
        <end position="92"/>
    </location>
</feature>
<dbReference type="PANTHER" id="PTHR34606">
    <property type="entry name" value="BON DOMAIN-CONTAINING PROTEIN"/>
    <property type="match status" value="1"/>
</dbReference>
<dbReference type="KEGG" id="sus:Acid_4568"/>
<dbReference type="InterPro" id="IPR051686">
    <property type="entry name" value="Lipoprotein_DolP"/>
</dbReference>
<sequence precursor="true">MKSRLCVATLSMMVALLSGCSNTQKAPDVAGNIRRSIDQAGIKNVSVDQDATKGIVTLGGHVPAAADKDRADSIARSLAQGQVVANQIEVTPRGQESVAKTVDSKLDKAIGSNLDAALIQNGWDKAIRHSEKNGVVTLSGNVDSQQLRADVERMTASIPNVQQVVNTLQVKDQKASSTR</sequence>
<dbReference type="eggNOG" id="COG2823">
    <property type="taxonomic scope" value="Bacteria"/>
</dbReference>
<dbReference type="STRING" id="234267.Acid_4568"/>
<feature type="signal peptide" evidence="1">
    <location>
        <begin position="1"/>
        <end position="26"/>
    </location>
</feature>
<dbReference type="PROSITE" id="PS51257">
    <property type="entry name" value="PROKAR_LIPOPROTEIN"/>
    <property type="match status" value="1"/>
</dbReference>
<proteinExistence type="predicted"/>
<dbReference type="Gene3D" id="3.30.1340.30">
    <property type="match status" value="2"/>
</dbReference>